<dbReference type="KEGG" id="rhom:FRIFI_1797"/>
<dbReference type="Proteomes" id="UP000245695">
    <property type="component" value="Chromosome 1"/>
</dbReference>
<evidence type="ECO:0000313" key="1">
    <source>
        <dbReference type="EMBL" id="CEI73328.1"/>
    </source>
</evidence>
<dbReference type="RefSeq" id="WP_092925098.1">
    <property type="nucleotide sequence ID" value="NZ_FJTZ01000012.1"/>
</dbReference>
<keyword evidence="2" id="KW-1185">Reference proteome</keyword>
<accession>A0A2P2BSK4</accession>
<protein>
    <submittedName>
        <fullName evidence="1">Uncharacterized protein</fullName>
    </submittedName>
</protein>
<name>A0A2P2BSK4_9FIRM</name>
<dbReference type="AlphaFoldDB" id="A0A2P2BSK4"/>
<sequence length="126" mass="14939">MKFEELLTELYPINDKNNKIRKFIKENFTKELLILYITELAIYMITSTKVSSASIIEKVVYDQNILCLSEKLKEEKEGLYKDDIEFQLEEDKEVIGVYFLKANEEVIAIVKEDIELYDELEKFLLN</sequence>
<dbReference type="EMBL" id="LN650648">
    <property type="protein sequence ID" value="CEI73328.1"/>
    <property type="molecule type" value="Genomic_DNA"/>
</dbReference>
<proteinExistence type="predicted"/>
<reference evidence="1 2" key="1">
    <citation type="submission" date="2014-09" db="EMBL/GenBank/DDBJ databases">
        <authorList>
            <person name="Hornung B.V."/>
        </authorList>
    </citation>
    <scope>NUCLEOTIDE SEQUENCE [LARGE SCALE GENOMIC DNA]</scope>
    <source>
        <strain evidence="1 2">FRIFI</strain>
    </source>
</reference>
<evidence type="ECO:0000313" key="2">
    <source>
        <dbReference type="Proteomes" id="UP000245695"/>
    </source>
</evidence>
<organism evidence="1 2">
    <name type="scientific">Romboutsia hominis</name>
    <dbReference type="NCBI Taxonomy" id="1507512"/>
    <lineage>
        <taxon>Bacteria</taxon>
        <taxon>Bacillati</taxon>
        <taxon>Bacillota</taxon>
        <taxon>Clostridia</taxon>
        <taxon>Peptostreptococcales</taxon>
        <taxon>Peptostreptococcaceae</taxon>
        <taxon>Romboutsia</taxon>
    </lineage>
</organism>
<gene>
    <name evidence="1" type="ORF">FRIFI_1797</name>
</gene>